<dbReference type="InterPro" id="IPR044016">
    <property type="entry name" value="Big_13"/>
</dbReference>
<name>A0A1X1CYQ8_9GAMM</name>
<dbReference type="Gene3D" id="2.60.40.10">
    <property type="entry name" value="Immunoglobulins"/>
    <property type="match status" value="4"/>
</dbReference>
<protein>
    <recommendedName>
        <fullName evidence="2">Bacterial Ig-like domain-containing protein</fullName>
    </recommendedName>
</protein>
<feature type="region of interest" description="Disordered" evidence="1">
    <location>
        <begin position="556"/>
        <end position="575"/>
    </location>
</feature>
<dbReference type="InterPro" id="IPR013783">
    <property type="entry name" value="Ig-like_fold"/>
</dbReference>
<proteinExistence type="predicted"/>
<evidence type="ECO:0000313" key="4">
    <source>
        <dbReference type="Proteomes" id="UP000193558"/>
    </source>
</evidence>
<dbReference type="OrthoDB" id="8481600at2"/>
<accession>A0A1X1CYQ8</accession>
<evidence type="ECO:0000256" key="1">
    <source>
        <dbReference type="SAM" id="MobiDB-lite"/>
    </source>
</evidence>
<dbReference type="EMBL" id="MLFR01000009">
    <property type="protein sequence ID" value="ORM69470.1"/>
    <property type="molecule type" value="Genomic_DNA"/>
</dbReference>
<feature type="domain" description="Bacterial Ig-like" evidence="2">
    <location>
        <begin position="474"/>
        <end position="531"/>
    </location>
</feature>
<evidence type="ECO:0000313" key="3">
    <source>
        <dbReference type="EMBL" id="ORM69470.1"/>
    </source>
</evidence>
<dbReference type="RefSeq" id="WP_084934631.1">
    <property type="nucleotide sequence ID" value="NZ_MLFR01000009.1"/>
</dbReference>
<evidence type="ECO:0000259" key="2">
    <source>
        <dbReference type="Pfam" id="PF19077"/>
    </source>
</evidence>
<dbReference type="Proteomes" id="UP000193558">
    <property type="component" value="Unassembled WGS sequence"/>
</dbReference>
<gene>
    <name evidence="3" type="ORF">HA51_11320</name>
</gene>
<dbReference type="Pfam" id="PF19077">
    <property type="entry name" value="Big_13"/>
    <property type="match status" value="2"/>
</dbReference>
<sequence>MSSSQNELQLAAILQSAATLYPVADESVALQTLSVDSTPPAALHPYEPVAQDGVIAAWEANNNIHLRGRAESEPGATVTLTFNDQSWTSTVNQWGYWNASMPPSVLSGLADGNYSLTLTITDKAGNSTDTQVGFGVYVDKSIKPTLTLNPVSEDNAVSVAEGVYDLVIRGTSTHMPTGSHVALTLGDKTYIGDVSANGNWRASISADDLHDFQDGVYTLKVTAIDPNGKTTSTQHDLTLITHASSLPEITFDSVTDDNVINKEESQSDLTLSGSLSALAPGQQVSVCSGDAVYQAQVGSDGHWQVTIPAAEVASFIAPGEVRVYASDAANNSTDALLELNVVTQLPDIYYEIDIGGDTTLNFAEAQHDLSFYTENINQLTINGKTYTPVDGMVTLSAADLQALPDGAVTAIAAQADQYGNHDTKTIDTLFTVATHQLPTLTLNQPFDDGVIDAADVNTWHLIQGTSTHLDQGSVVTVSLGDQSYSATVKADGSWSFTVLAGQLATLDDGSYQMKASAQDKAGNVASVSQPVSVESHESNDSLSSEQVEALLVHLTESGVSHSSQPSDVPVSRTLDTHYGASDSGYTLADHLQQQHTAQTMV</sequence>
<dbReference type="eggNOG" id="COG2911">
    <property type="taxonomic scope" value="Bacteria"/>
</dbReference>
<dbReference type="STRING" id="1076550.LH22_09080"/>
<comment type="caution">
    <text evidence="3">The sequence shown here is derived from an EMBL/GenBank/DDBJ whole genome shotgun (WGS) entry which is preliminary data.</text>
</comment>
<feature type="domain" description="Bacterial Ig-like" evidence="2">
    <location>
        <begin position="71"/>
        <end position="139"/>
    </location>
</feature>
<dbReference type="AlphaFoldDB" id="A0A1X1CYQ8"/>
<reference evidence="3 4" key="1">
    <citation type="journal article" date="2017" name="Antonie Van Leeuwenhoek">
        <title>Phylogenomic resolution of the bacterial genus Pantoea and its relationship with Erwinia and Tatumella.</title>
        <authorList>
            <person name="Palmer M."/>
            <person name="Steenkamp E.T."/>
            <person name="Coetzee M.P."/>
            <person name="Chan W.Y."/>
            <person name="van Zyl E."/>
            <person name="De Maayer P."/>
            <person name="Coutinho T.A."/>
            <person name="Blom J."/>
            <person name="Smits T.H."/>
            <person name="Duffy B."/>
            <person name="Venter S.N."/>
        </authorList>
    </citation>
    <scope>NUCLEOTIDE SEQUENCE [LARGE SCALE GENOMIC DNA]</scope>
    <source>
        <strain evidence="3 4">LMG 26275</strain>
    </source>
</reference>
<organism evidence="3 4">
    <name type="scientific">Pantoea rwandensis</name>
    <dbReference type="NCBI Taxonomy" id="1076550"/>
    <lineage>
        <taxon>Bacteria</taxon>
        <taxon>Pseudomonadati</taxon>
        <taxon>Pseudomonadota</taxon>
        <taxon>Gammaproteobacteria</taxon>
        <taxon>Enterobacterales</taxon>
        <taxon>Erwiniaceae</taxon>
        <taxon>Pantoea</taxon>
    </lineage>
</organism>
<dbReference type="NCBIfam" id="NF033510">
    <property type="entry name" value="Ca_tandemer"/>
    <property type="match status" value="4"/>
</dbReference>
<feature type="compositionally biased region" description="Polar residues" evidence="1">
    <location>
        <begin position="557"/>
        <end position="566"/>
    </location>
</feature>